<dbReference type="RefSeq" id="WP_100342265.1">
    <property type="nucleotide sequence ID" value="NZ_PGFJ01000002.1"/>
</dbReference>
<comment type="caution">
    <text evidence="1">The sequence shown here is derived from an EMBL/GenBank/DDBJ whole genome shotgun (WGS) entry which is preliminary data.</text>
</comment>
<dbReference type="AlphaFoldDB" id="A0A2H9VNT1"/>
<gene>
    <name evidence="1" type="ORF">CLV57_3101</name>
</gene>
<dbReference type="Proteomes" id="UP000242687">
    <property type="component" value="Unassembled WGS sequence"/>
</dbReference>
<name>A0A2H9VNT1_9SPHI</name>
<evidence type="ECO:0000313" key="2">
    <source>
        <dbReference type="Proteomes" id="UP000242687"/>
    </source>
</evidence>
<evidence type="ECO:0000313" key="1">
    <source>
        <dbReference type="EMBL" id="PJJ79962.1"/>
    </source>
</evidence>
<proteinExistence type="predicted"/>
<dbReference type="OrthoDB" id="771555at2"/>
<dbReference type="EMBL" id="PGFJ01000002">
    <property type="protein sequence ID" value="PJJ79962.1"/>
    <property type="molecule type" value="Genomic_DNA"/>
</dbReference>
<keyword evidence="2" id="KW-1185">Reference proteome</keyword>
<protein>
    <submittedName>
        <fullName evidence="1">Uncharacterized protein</fullName>
    </submittedName>
</protein>
<sequence length="65" mass="7440">MKILKSKEFAGHGPLATFVNDNNIRRDDIHVIISSNSHSTGCILFFYGDSEVEEKERNMWGKLKD</sequence>
<organism evidence="1 2">
    <name type="scientific">Mucilaginibacter auburnensis</name>
    <dbReference type="NCBI Taxonomy" id="1457233"/>
    <lineage>
        <taxon>Bacteria</taxon>
        <taxon>Pseudomonadati</taxon>
        <taxon>Bacteroidota</taxon>
        <taxon>Sphingobacteriia</taxon>
        <taxon>Sphingobacteriales</taxon>
        <taxon>Sphingobacteriaceae</taxon>
        <taxon>Mucilaginibacter</taxon>
    </lineage>
</organism>
<reference evidence="1 2" key="1">
    <citation type="submission" date="2017-11" db="EMBL/GenBank/DDBJ databases">
        <title>Genomic Encyclopedia of Archaeal and Bacterial Type Strains, Phase II (KMG-II): From Individual Species to Whole Genera.</title>
        <authorList>
            <person name="Goeker M."/>
        </authorList>
    </citation>
    <scope>NUCLEOTIDE SEQUENCE [LARGE SCALE GENOMIC DNA]</scope>
    <source>
        <strain evidence="1 2">DSM 28175</strain>
    </source>
</reference>
<accession>A0A2H9VNT1</accession>